<evidence type="ECO:0000313" key="2">
    <source>
        <dbReference type="Proteomes" id="UP000186922"/>
    </source>
</evidence>
<gene>
    <name evidence="1" type="primary">RvY_16165-1</name>
    <name evidence="1" type="synonym">RvY_16165.1</name>
    <name evidence="1" type="ORF">RvY_16165</name>
</gene>
<dbReference type="EMBL" id="BDGG01000013">
    <property type="protein sequence ID" value="GAV06134.1"/>
    <property type="molecule type" value="Genomic_DNA"/>
</dbReference>
<evidence type="ECO:0000313" key="1">
    <source>
        <dbReference type="EMBL" id="GAV06134.1"/>
    </source>
</evidence>
<dbReference type="AlphaFoldDB" id="A0A1D1W411"/>
<keyword evidence="2" id="KW-1185">Reference proteome</keyword>
<name>A0A1D1W411_RAMVA</name>
<dbReference type="Proteomes" id="UP000186922">
    <property type="component" value="Unassembled WGS sequence"/>
</dbReference>
<comment type="caution">
    <text evidence="1">The sequence shown here is derived from an EMBL/GenBank/DDBJ whole genome shotgun (WGS) entry which is preliminary data.</text>
</comment>
<protein>
    <submittedName>
        <fullName evidence="1">Uncharacterized protein</fullName>
    </submittedName>
</protein>
<organism evidence="1 2">
    <name type="scientific">Ramazzottius varieornatus</name>
    <name type="common">Water bear</name>
    <name type="synonym">Tardigrade</name>
    <dbReference type="NCBI Taxonomy" id="947166"/>
    <lineage>
        <taxon>Eukaryota</taxon>
        <taxon>Metazoa</taxon>
        <taxon>Ecdysozoa</taxon>
        <taxon>Tardigrada</taxon>
        <taxon>Eutardigrada</taxon>
        <taxon>Parachela</taxon>
        <taxon>Hypsibioidea</taxon>
        <taxon>Ramazzottiidae</taxon>
        <taxon>Ramazzottius</taxon>
    </lineage>
</organism>
<accession>A0A1D1W411</accession>
<reference evidence="1 2" key="1">
    <citation type="journal article" date="2016" name="Nat. Commun.">
        <title>Extremotolerant tardigrade genome and improved radiotolerance of human cultured cells by tardigrade-unique protein.</title>
        <authorList>
            <person name="Hashimoto T."/>
            <person name="Horikawa D.D."/>
            <person name="Saito Y."/>
            <person name="Kuwahara H."/>
            <person name="Kozuka-Hata H."/>
            <person name="Shin-I T."/>
            <person name="Minakuchi Y."/>
            <person name="Ohishi K."/>
            <person name="Motoyama A."/>
            <person name="Aizu T."/>
            <person name="Enomoto A."/>
            <person name="Kondo K."/>
            <person name="Tanaka S."/>
            <person name="Hara Y."/>
            <person name="Koshikawa S."/>
            <person name="Sagara H."/>
            <person name="Miura T."/>
            <person name="Yokobori S."/>
            <person name="Miyagawa K."/>
            <person name="Suzuki Y."/>
            <person name="Kubo T."/>
            <person name="Oyama M."/>
            <person name="Kohara Y."/>
            <person name="Fujiyama A."/>
            <person name="Arakawa K."/>
            <person name="Katayama T."/>
            <person name="Toyoda A."/>
            <person name="Kunieda T."/>
        </authorList>
    </citation>
    <scope>NUCLEOTIDE SEQUENCE [LARGE SCALE GENOMIC DNA]</scope>
    <source>
        <strain evidence="1 2">YOKOZUNA-1</strain>
    </source>
</reference>
<sequence length="72" mass="7902">MSFIVDAPHLLADNVKHTYASTLDLLTVFITELSGRRCSPAQASLKAEDAFEFYNVSRDLSSDVALSKLPLT</sequence>
<proteinExistence type="predicted"/>